<feature type="transmembrane region" description="Helical" evidence="1">
    <location>
        <begin position="77"/>
        <end position="97"/>
    </location>
</feature>
<evidence type="ECO:0000259" key="2">
    <source>
        <dbReference type="Pfam" id="PF13386"/>
    </source>
</evidence>
<dbReference type="Proteomes" id="UP000199424">
    <property type="component" value="Unassembled WGS sequence"/>
</dbReference>
<accession>A0A1I6GE95</accession>
<reference evidence="4" key="1">
    <citation type="submission" date="2016-10" db="EMBL/GenBank/DDBJ databases">
        <authorList>
            <person name="Varghese N."/>
            <person name="Submissions S."/>
        </authorList>
    </citation>
    <scope>NUCLEOTIDE SEQUENCE [LARGE SCALE GENOMIC DNA]</scope>
    <source>
        <strain evidence="4">CGMCC 1.7285</strain>
    </source>
</reference>
<keyword evidence="1" id="KW-0812">Transmembrane</keyword>
<dbReference type="Pfam" id="PF13386">
    <property type="entry name" value="DsbD_2"/>
    <property type="match status" value="1"/>
</dbReference>
<keyword evidence="1" id="KW-0472">Membrane</keyword>
<feature type="transmembrane region" description="Helical" evidence="1">
    <location>
        <begin position="49"/>
        <end position="70"/>
    </location>
</feature>
<feature type="transmembrane region" description="Helical" evidence="1">
    <location>
        <begin position="163"/>
        <end position="182"/>
    </location>
</feature>
<evidence type="ECO:0000313" key="3">
    <source>
        <dbReference type="EMBL" id="SFR40470.1"/>
    </source>
</evidence>
<dbReference type="InterPro" id="IPR036259">
    <property type="entry name" value="MFS_trans_sf"/>
</dbReference>
<sequence>MPMNVDWFAALLMGLAGAGHCVMMCGGIASAFAGQVNTGQLFIYNLGRIISYSIAGAIVGAAVGSIAGLADNGLIGLRIIAALVLVAFGLYLGQWWFGLRHLERLGQPFWRRLQPLATALRQRQASYSSLFMAGMLWGWLPCGLVYSALSWAAISGSATQGSLYMLAFGFGTLPAMFAFGWLNHSLQQLLKSQGFRKLMGALMIVYGLWTMIIALRQLQVI</sequence>
<dbReference type="SUPFAM" id="SSF103473">
    <property type="entry name" value="MFS general substrate transporter"/>
    <property type="match status" value="1"/>
</dbReference>
<name>A0A1I6GE95_9GAMM</name>
<dbReference type="PANTHER" id="PTHR42208">
    <property type="entry name" value="HEAVY METAL TRANSPORTER-RELATED"/>
    <property type="match status" value="1"/>
</dbReference>
<protein>
    <recommendedName>
        <fullName evidence="2">Urease accessory protein UreH-like transmembrane domain-containing protein</fullName>
    </recommendedName>
</protein>
<proteinExistence type="predicted"/>
<evidence type="ECO:0000256" key="1">
    <source>
        <dbReference type="SAM" id="Phobius"/>
    </source>
</evidence>
<feature type="transmembrane region" description="Helical" evidence="1">
    <location>
        <begin position="130"/>
        <end position="151"/>
    </location>
</feature>
<gene>
    <name evidence="3" type="ORF">SAMN04488070_0555</name>
</gene>
<dbReference type="AlphaFoldDB" id="A0A1I6GE95"/>
<dbReference type="PANTHER" id="PTHR42208:SF1">
    <property type="entry name" value="HEAVY METAL TRANSPORTER"/>
    <property type="match status" value="1"/>
</dbReference>
<evidence type="ECO:0000313" key="4">
    <source>
        <dbReference type="Proteomes" id="UP000199424"/>
    </source>
</evidence>
<keyword evidence="1" id="KW-1133">Transmembrane helix</keyword>
<dbReference type="InterPro" id="IPR039447">
    <property type="entry name" value="UreH-like_TM_dom"/>
</dbReference>
<feature type="domain" description="Urease accessory protein UreH-like transmembrane" evidence="2">
    <location>
        <begin position="9"/>
        <end position="209"/>
    </location>
</feature>
<dbReference type="EMBL" id="FOYU01000001">
    <property type="protein sequence ID" value="SFR40470.1"/>
    <property type="molecule type" value="Genomic_DNA"/>
</dbReference>
<organism evidence="3 4">
    <name type="scientific">Pseudidiomarina maritima</name>
    <dbReference type="NCBI Taxonomy" id="519453"/>
    <lineage>
        <taxon>Bacteria</taxon>
        <taxon>Pseudomonadati</taxon>
        <taxon>Pseudomonadota</taxon>
        <taxon>Gammaproteobacteria</taxon>
        <taxon>Alteromonadales</taxon>
        <taxon>Idiomarinaceae</taxon>
        <taxon>Pseudidiomarina</taxon>
    </lineage>
</organism>
<keyword evidence="4" id="KW-1185">Reference proteome</keyword>
<feature type="transmembrane region" description="Helical" evidence="1">
    <location>
        <begin position="194"/>
        <end position="215"/>
    </location>
</feature>